<feature type="region of interest" description="Disordered" evidence="1">
    <location>
        <begin position="48"/>
        <end position="79"/>
    </location>
</feature>
<sequence>MATPDPLKKVKGAGTTFWVYTGNGEAYEHALDDKAWMRLAMIKELQPGEMSADEEDDTYLDDENPDWKSSIQGQKSAGETSITLAWKPGEEGQKKLTGFFDTGSVEAWRIKYPNGTVDVFKGWVSALGKSVQSKEVITRTVKIKGVGRPHLAEDEAPTVVHVNGVTVTPEAVSVEVGSTTTLRVAVLPDNATCRTMQVKLSHPDIAEVSVKDQNITVTGVKAGGASVVVITDDGGLIAVAAVTVTEKK</sequence>
<dbReference type="Pfam" id="PF02368">
    <property type="entry name" value="Big_2"/>
    <property type="match status" value="1"/>
</dbReference>
<evidence type="ECO:0000256" key="1">
    <source>
        <dbReference type="SAM" id="MobiDB-lite"/>
    </source>
</evidence>
<reference evidence="3 4" key="1">
    <citation type="submission" date="2018-05" db="EMBL/GenBank/DDBJ databases">
        <authorList>
            <person name="Ashton P.M."/>
            <person name="Dallman T."/>
            <person name="Nair S."/>
            <person name="De Pinna E."/>
            <person name="Peters T."/>
            <person name="Grant K."/>
        </authorList>
    </citation>
    <scope>NUCLEOTIDE SEQUENCE [LARGE SCALE GENOMIC DNA]</scope>
    <source>
        <strain evidence="3 4">127535</strain>
    </source>
</reference>
<accession>A0A5V6NJK4</accession>
<name>A0A5V6NJK4_SALET</name>
<gene>
    <name evidence="3" type="ORF">DLM27_24770</name>
</gene>
<dbReference type="Gene3D" id="2.60.40.1080">
    <property type="match status" value="1"/>
</dbReference>
<dbReference type="EMBL" id="AAHDIV010000048">
    <property type="protein sequence ID" value="EBU8136831.1"/>
    <property type="molecule type" value="Genomic_DNA"/>
</dbReference>
<feature type="compositionally biased region" description="Acidic residues" evidence="1">
    <location>
        <begin position="51"/>
        <end position="64"/>
    </location>
</feature>
<evidence type="ECO:0000313" key="4">
    <source>
        <dbReference type="Proteomes" id="UP000839895"/>
    </source>
</evidence>
<dbReference type="Pfam" id="PF16461">
    <property type="entry name" value="Phage_TTP_12"/>
    <property type="match status" value="1"/>
</dbReference>
<dbReference type="InterPro" id="IPR008964">
    <property type="entry name" value="Invasin/intimin_cell_adhesion"/>
</dbReference>
<feature type="domain" description="BIG2" evidence="2">
    <location>
        <begin position="161"/>
        <end position="241"/>
    </location>
</feature>
<dbReference type="AlphaFoldDB" id="A0A5V6NJK4"/>
<dbReference type="InterPro" id="IPR032494">
    <property type="entry name" value="Phage_TTP_N"/>
</dbReference>
<comment type="caution">
    <text evidence="3">The sequence shown here is derived from an EMBL/GenBank/DDBJ whole genome shotgun (WGS) entry which is preliminary data.</text>
</comment>
<evidence type="ECO:0000313" key="3">
    <source>
        <dbReference type="EMBL" id="EBU8136831.1"/>
    </source>
</evidence>
<dbReference type="InterPro" id="IPR003343">
    <property type="entry name" value="Big_2"/>
</dbReference>
<feature type="compositionally biased region" description="Polar residues" evidence="1">
    <location>
        <begin position="67"/>
        <end position="79"/>
    </location>
</feature>
<dbReference type="Gene3D" id="4.10.410.40">
    <property type="match status" value="1"/>
</dbReference>
<proteinExistence type="predicted"/>
<dbReference type="Proteomes" id="UP000839895">
    <property type="component" value="Unassembled WGS sequence"/>
</dbReference>
<evidence type="ECO:0000259" key="2">
    <source>
        <dbReference type="SMART" id="SM00635"/>
    </source>
</evidence>
<protein>
    <submittedName>
        <fullName evidence="3">Phage tail protein</fullName>
    </submittedName>
</protein>
<dbReference type="SUPFAM" id="SSF49373">
    <property type="entry name" value="Invasin/intimin cell-adhesion fragments"/>
    <property type="match status" value="1"/>
</dbReference>
<dbReference type="SMART" id="SM00635">
    <property type="entry name" value="BID_2"/>
    <property type="match status" value="1"/>
</dbReference>
<organism evidence="3 4">
    <name type="scientific">Salmonella enterica subsp. enterica serovar Poona</name>
    <dbReference type="NCBI Taxonomy" id="436295"/>
    <lineage>
        <taxon>Bacteria</taxon>
        <taxon>Pseudomonadati</taxon>
        <taxon>Pseudomonadota</taxon>
        <taxon>Gammaproteobacteria</taxon>
        <taxon>Enterobacterales</taxon>
        <taxon>Enterobacteriaceae</taxon>
        <taxon>Salmonella</taxon>
    </lineage>
</organism>